<comment type="caution">
    <text evidence="1">The sequence shown here is derived from an EMBL/GenBank/DDBJ whole genome shotgun (WGS) entry which is preliminary data.</text>
</comment>
<sequence>MGKTRPESKSNRKFEKKLEFYAKVKDAITSLSAQKSICKKNKKQGSRQKKLKAYDLSSLSEFLPELKTSRQTAPQDDLKLSCKSRQKLISKEGKQLFQVLNHSAFQSDPLSAIYQHLQNTQPVVEEQEQSKKKVNKNGSRKKKEKKSKASVGPESMNM</sequence>
<proteinExistence type="predicted"/>
<gene>
    <name evidence="1" type="ORF">L6164_035707</name>
</gene>
<accession>A0ACB9KEU4</accession>
<evidence type="ECO:0000313" key="2">
    <source>
        <dbReference type="Proteomes" id="UP000828941"/>
    </source>
</evidence>
<organism evidence="1 2">
    <name type="scientific">Bauhinia variegata</name>
    <name type="common">Purple orchid tree</name>
    <name type="synonym">Phanera variegata</name>
    <dbReference type="NCBI Taxonomy" id="167791"/>
    <lineage>
        <taxon>Eukaryota</taxon>
        <taxon>Viridiplantae</taxon>
        <taxon>Streptophyta</taxon>
        <taxon>Embryophyta</taxon>
        <taxon>Tracheophyta</taxon>
        <taxon>Spermatophyta</taxon>
        <taxon>Magnoliopsida</taxon>
        <taxon>eudicotyledons</taxon>
        <taxon>Gunneridae</taxon>
        <taxon>Pentapetalae</taxon>
        <taxon>rosids</taxon>
        <taxon>fabids</taxon>
        <taxon>Fabales</taxon>
        <taxon>Fabaceae</taxon>
        <taxon>Cercidoideae</taxon>
        <taxon>Cercideae</taxon>
        <taxon>Bauhiniinae</taxon>
        <taxon>Bauhinia</taxon>
    </lineage>
</organism>
<name>A0ACB9KEU4_BAUVA</name>
<dbReference type="EMBL" id="CM039439">
    <property type="protein sequence ID" value="KAI4295690.1"/>
    <property type="molecule type" value="Genomic_DNA"/>
</dbReference>
<dbReference type="Proteomes" id="UP000828941">
    <property type="component" value="Chromosome 14"/>
</dbReference>
<reference evidence="1 2" key="1">
    <citation type="journal article" date="2022" name="DNA Res.">
        <title>Chromosomal-level genome assembly of the orchid tree Bauhinia variegata (Leguminosae; Cercidoideae) supports the allotetraploid origin hypothesis of Bauhinia.</title>
        <authorList>
            <person name="Zhong Y."/>
            <person name="Chen Y."/>
            <person name="Zheng D."/>
            <person name="Pang J."/>
            <person name="Liu Y."/>
            <person name="Luo S."/>
            <person name="Meng S."/>
            <person name="Qian L."/>
            <person name="Wei D."/>
            <person name="Dai S."/>
            <person name="Zhou R."/>
        </authorList>
    </citation>
    <scope>NUCLEOTIDE SEQUENCE [LARGE SCALE GENOMIC DNA]</scope>
    <source>
        <strain evidence="1">BV-YZ2020</strain>
    </source>
</reference>
<protein>
    <submittedName>
        <fullName evidence="1">Uncharacterized protein</fullName>
    </submittedName>
</protein>
<keyword evidence="2" id="KW-1185">Reference proteome</keyword>
<evidence type="ECO:0000313" key="1">
    <source>
        <dbReference type="EMBL" id="KAI4295690.1"/>
    </source>
</evidence>